<dbReference type="InterPro" id="IPR007278">
    <property type="entry name" value="DUF397"/>
</dbReference>
<dbReference type="EMBL" id="QLYX01000024">
    <property type="protein sequence ID" value="RAY10873.1"/>
    <property type="molecule type" value="Genomic_DNA"/>
</dbReference>
<feature type="domain" description="DUF397" evidence="2">
    <location>
        <begin position="10"/>
        <end position="63"/>
    </location>
</feature>
<sequence length="70" mass="7884">MNRSSLFENAAWRKSSRSQAQTQNCVELARLGEVVGIRDSKNPDGPHLTFAPTVLRAFVTQVRVGHYDLR</sequence>
<dbReference type="Pfam" id="PF04149">
    <property type="entry name" value="DUF397"/>
    <property type="match status" value="1"/>
</dbReference>
<evidence type="ECO:0000256" key="1">
    <source>
        <dbReference type="SAM" id="MobiDB-lite"/>
    </source>
</evidence>
<feature type="region of interest" description="Disordered" evidence="1">
    <location>
        <begin position="1"/>
        <end position="21"/>
    </location>
</feature>
<evidence type="ECO:0000313" key="4">
    <source>
        <dbReference type="Proteomes" id="UP000251891"/>
    </source>
</evidence>
<evidence type="ECO:0000313" key="3">
    <source>
        <dbReference type="EMBL" id="RAY10873.1"/>
    </source>
</evidence>
<dbReference type="AlphaFoldDB" id="A0A365GY66"/>
<dbReference type="OrthoDB" id="3483262at2"/>
<reference evidence="3 4" key="1">
    <citation type="submission" date="2018-06" db="EMBL/GenBank/DDBJ databases">
        <title>Actinomadura craniellae sp. nov. isolated from marine sponge Craniella sp.</title>
        <authorList>
            <person name="Li L."/>
            <person name="Xu Q.H."/>
            <person name="Lin H.W."/>
            <person name="Lu Y.H."/>
        </authorList>
    </citation>
    <scope>NUCLEOTIDE SEQUENCE [LARGE SCALE GENOMIC DNA]</scope>
    <source>
        <strain evidence="3 4">LHW63021</strain>
    </source>
</reference>
<dbReference type="RefSeq" id="WP_111872113.1">
    <property type="nucleotide sequence ID" value="NZ_QLYX01000024.1"/>
</dbReference>
<accession>A0A365GY66</accession>
<gene>
    <name evidence="3" type="ORF">DPM19_33475</name>
</gene>
<name>A0A365GY66_9ACTN</name>
<comment type="caution">
    <text evidence="3">The sequence shown here is derived from an EMBL/GenBank/DDBJ whole genome shotgun (WGS) entry which is preliminary data.</text>
</comment>
<keyword evidence="4" id="KW-1185">Reference proteome</keyword>
<dbReference type="Proteomes" id="UP000251891">
    <property type="component" value="Unassembled WGS sequence"/>
</dbReference>
<evidence type="ECO:0000259" key="2">
    <source>
        <dbReference type="Pfam" id="PF04149"/>
    </source>
</evidence>
<proteinExistence type="predicted"/>
<protein>
    <submittedName>
        <fullName evidence="3">DUF397 domain-containing protein</fullName>
    </submittedName>
</protein>
<organism evidence="3 4">
    <name type="scientific">Actinomadura craniellae</name>
    <dbReference type="NCBI Taxonomy" id="2231787"/>
    <lineage>
        <taxon>Bacteria</taxon>
        <taxon>Bacillati</taxon>
        <taxon>Actinomycetota</taxon>
        <taxon>Actinomycetes</taxon>
        <taxon>Streptosporangiales</taxon>
        <taxon>Thermomonosporaceae</taxon>
        <taxon>Actinomadura</taxon>
    </lineage>
</organism>